<reference evidence="2 3" key="1">
    <citation type="submission" date="2020-01" db="EMBL/GenBank/DDBJ databases">
        <title>Whole genome sequence of Heliobacterium gestii DSM 11169.</title>
        <authorList>
            <person name="Kyndt J.A."/>
            <person name="Meyer T.E."/>
        </authorList>
    </citation>
    <scope>NUCLEOTIDE SEQUENCE [LARGE SCALE GENOMIC DNA]</scope>
    <source>
        <strain evidence="2 3">DSM 11169</strain>
    </source>
</reference>
<sequence>MPDKAPKGGATNEVFPTAIPGGEDWALNAAATPEDIGRGQNPKSVESAPTK</sequence>
<proteinExistence type="predicted"/>
<feature type="compositionally biased region" description="Polar residues" evidence="1">
    <location>
        <begin position="41"/>
        <end position="51"/>
    </location>
</feature>
<name>A0A845LE88_HELGE</name>
<protein>
    <submittedName>
        <fullName evidence="2">Uncharacterized protein</fullName>
    </submittedName>
</protein>
<comment type="caution">
    <text evidence="2">The sequence shown here is derived from an EMBL/GenBank/DDBJ whole genome shotgun (WGS) entry which is preliminary data.</text>
</comment>
<dbReference type="EMBL" id="WXEX01000005">
    <property type="protein sequence ID" value="MZP42765.1"/>
    <property type="molecule type" value="Genomic_DNA"/>
</dbReference>
<organism evidence="2 3">
    <name type="scientific">Heliomicrobium gestii</name>
    <name type="common">Heliobacterium gestii</name>
    <dbReference type="NCBI Taxonomy" id="2699"/>
    <lineage>
        <taxon>Bacteria</taxon>
        <taxon>Bacillati</taxon>
        <taxon>Bacillota</taxon>
        <taxon>Clostridia</taxon>
        <taxon>Eubacteriales</taxon>
        <taxon>Heliobacteriaceae</taxon>
        <taxon>Heliomicrobium</taxon>
    </lineage>
</organism>
<feature type="region of interest" description="Disordered" evidence="1">
    <location>
        <begin position="1"/>
        <end position="51"/>
    </location>
</feature>
<gene>
    <name evidence="2" type="ORF">GTO89_06885</name>
</gene>
<dbReference type="Proteomes" id="UP000471031">
    <property type="component" value="Unassembled WGS sequence"/>
</dbReference>
<keyword evidence="3" id="KW-1185">Reference proteome</keyword>
<evidence type="ECO:0000313" key="2">
    <source>
        <dbReference type="EMBL" id="MZP42765.1"/>
    </source>
</evidence>
<dbReference type="AlphaFoldDB" id="A0A845LE88"/>
<evidence type="ECO:0000256" key="1">
    <source>
        <dbReference type="SAM" id="MobiDB-lite"/>
    </source>
</evidence>
<dbReference type="RefSeq" id="WP_161261346.1">
    <property type="nucleotide sequence ID" value="NZ_JAFBDC010000004.1"/>
</dbReference>
<evidence type="ECO:0000313" key="3">
    <source>
        <dbReference type="Proteomes" id="UP000471031"/>
    </source>
</evidence>
<accession>A0A845LE88</accession>
<dbReference type="OrthoDB" id="9889484at2"/>